<dbReference type="Proteomes" id="UP000683925">
    <property type="component" value="Unassembled WGS sequence"/>
</dbReference>
<gene>
    <name evidence="1" type="ORF">POCTA_138.1.T0120027</name>
</gene>
<accession>A0A8S1SMZ1</accession>
<proteinExistence type="predicted"/>
<evidence type="ECO:0000313" key="1">
    <source>
        <dbReference type="EMBL" id="CAD8140677.1"/>
    </source>
</evidence>
<evidence type="ECO:0000313" key="2">
    <source>
        <dbReference type="Proteomes" id="UP000683925"/>
    </source>
</evidence>
<comment type="caution">
    <text evidence="1">The sequence shown here is derived from an EMBL/GenBank/DDBJ whole genome shotgun (WGS) entry which is preliminary data.</text>
</comment>
<name>A0A8S1SMZ1_PAROT</name>
<protein>
    <submittedName>
        <fullName evidence="1">Uncharacterized protein</fullName>
    </submittedName>
</protein>
<keyword evidence="2" id="KW-1185">Reference proteome</keyword>
<reference evidence="1" key="1">
    <citation type="submission" date="2021-01" db="EMBL/GenBank/DDBJ databases">
        <authorList>
            <consortium name="Genoscope - CEA"/>
            <person name="William W."/>
        </authorList>
    </citation>
    <scope>NUCLEOTIDE SEQUENCE</scope>
</reference>
<dbReference type="AlphaFoldDB" id="A0A8S1SMZ1"/>
<sequence>MCYLGHSSLQSCFREKQNNRLNSCSLIVPSKNKRKQAQNVLSNGKTQAAHKFYIKEVKEKNAVAGFYLPNCKLYMNWLQRKNLTKILWYFHSLENIQKEVIRLIEKKECLTRMQILIVVKIAWLKSSNNQYKSIFQFVLQYSILIFYKYYQQ</sequence>
<dbReference type="EMBL" id="CAJJDP010000011">
    <property type="protein sequence ID" value="CAD8140677.1"/>
    <property type="molecule type" value="Genomic_DNA"/>
</dbReference>
<organism evidence="1 2">
    <name type="scientific">Paramecium octaurelia</name>
    <dbReference type="NCBI Taxonomy" id="43137"/>
    <lineage>
        <taxon>Eukaryota</taxon>
        <taxon>Sar</taxon>
        <taxon>Alveolata</taxon>
        <taxon>Ciliophora</taxon>
        <taxon>Intramacronucleata</taxon>
        <taxon>Oligohymenophorea</taxon>
        <taxon>Peniculida</taxon>
        <taxon>Parameciidae</taxon>
        <taxon>Paramecium</taxon>
    </lineage>
</organism>